<dbReference type="Pfam" id="PF00002">
    <property type="entry name" value="7tm_2"/>
    <property type="match status" value="1"/>
</dbReference>
<evidence type="ECO:0000256" key="2">
    <source>
        <dbReference type="ARBA" id="ARBA00022692"/>
    </source>
</evidence>
<dbReference type="GO" id="GO:0007166">
    <property type="term" value="P:cell surface receptor signaling pathway"/>
    <property type="evidence" value="ECO:0007669"/>
    <property type="project" value="InterPro"/>
</dbReference>
<dbReference type="PROSITE" id="PS50261">
    <property type="entry name" value="G_PROTEIN_RECEP_F2_4"/>
    <property type="match status" value="1"/>
</dbReference>
<dbReference type="OrthoDB" id="10051649at2759"/>
<keyword evidence="4 5" id="KW-0472">Membrane</keyword>
<dbReference type="GO" id="GO:0004930">
    <property type="term" value="F:G protein-coupled receptor activity"/>
    <property type="evidence" value="ECO:0007669"/>
    <property type="project" value="InterPro"/>
</dbReference>
<keyword evidence="2 5" id="KW-0812">Transmembrane</keyword>
<accession>A0A8B6CRR1</accession>
<feature type="transmembrane region" description="Helical" evidence="5">
    <location>
        <begin position="928"/>
        <end position="950"/>
    </location>
</feature>
<feature type="domain" description="G-protein coupled receptors family 2 profile 2" evidence="6">
    <location>
        <begin position="819"/>
        <end position="1069"/>
    </location>
</feature>
<dbReference type="GO" id="GO:0016020">
    <property type="term" value="C:membrane"/>
    <property type="evidence" value="ECO:0007669"/>
    <property type="project" value="UniProtKB-SubCell"/>
</dbReference>
<evidence type="ECO:0000313" key="7">
    <source>
        <dbReference type="EMBL" id="VDI07967.1"/>
    </source>
</evidence>
<organism evidence="7 8">
    <name type="scientific">Mytilus galloprovincialis</name>
    <name type="common">Mediterranean mussel</name>
    <dbReference type="NCBI Taxonomy" id="29158"/>
    <lineage>
        <taxon>Eukaryota</taxon>
        <taxon>Metazoa</taxon>
        <taxon>Spiralia</taxon>
        <taxon>Lophotrochozoa</taxon>
        <taxon>Mollusca</taxon>
        <taxon>Bivalvia</taxon>
        <taxon>Autobranchia</taxon>
        <taxon>Pteriomorphia</taxon>
        <taxon>Mytilida</taxon>
        <taxon>Mytiloidea</taxon>
        <taxon>Mytilidae</taxon>
        <taxon>Mytilinae</taxon>
        <taxon>Mytilus</taxon>
    </lineage>
</organism>
<feature type="transmembrane region" description="Helical" evidence="5">
    <location>
        <begin position="1017"/>
        <end position="1037"/>
    </location>
</feature>
<feature type="transmembrane region" description="Helical" evidence="5">
    <location>
        <begin position="970"/>
        <end position="996"/>
    </location>
</feature>
<dbReference type="PANTHER" id="PTHR45902">
    <property type="entry name" value="LATROPHILIN RECEPTOR-LIKE PROTEIN A"/>
    <property type="match status" value="1"/>
</dbReference>
<gene>
    <name evidence="7" type="ORF">MGAL_10B004372</name>
</gene>
<reference evidence="7" key="1">
    <citation type="submission" date="2018-11" db="EMBL/GenBank/DDBJ databases">
        <authorList>
            <person name="Alioto T."/>
            <person name="Alioto T."/>
        </authorList>
    </citation>
    <scope>NUCLEOTIDE SEQUENCE</scope>
</reference>
<dbReference type="CDD" id="cd15039">
    <property type="entry name" value="7tmB3_Methuselah-like"/>
    <property type="match status" value="1"/>
</dbReference>
<dbReference type="InterPro" id="IPR053231">
    <property type="entry name" value="GPCR_LN-TM7"/>
</dbReference>
<evidence type="ECO:0000259" key="6">
    <source>
        <dbReference type="PROSITE" id="PS50261"/>
    </source>
</evidence>
<feature type="transmembrane region" description="Helical" evidence="5">
    <location>
        <begin position="817"/>
        <end position="844"/>
    </location>
</feature>
<evidence type="ECO:0000256" key="3">
    <source>
        <dbReference type="ARBA" id="ARBA00022989"/>
    </source>
</evidence>
<proteinExistence type="predicted"/>
<dbReference type="EMBL" id="UYJE01002116">
    <property type="protein sequence ID" value="VDI07967.1"/>
    <property type="molecule type" value="Genomic_DNA"/>
</dbReference>
<dbReference type="Gene3D" id="1.20.1070.10">
    <property type="entry name" value="Rhodopsin 7-helix transmembrane proteins"/>
    <property type="match status" value="1"/>
</dbReference>
<comment type="subcellular location">
    <subcellularLocation>
        <location evidence="1">Membrane</location>
        <topology evidence="1">Multi-pass membrane protein</topology>
    </subcellularLocation>
</comment>
<sequence length="1120" mass="127157">MITTCPNGTDKKLTQLCENDTNLVSDLSLVPVTSVTNTTYRNIHCALCHNETETESWTVDINCKKFADFNFLSSFEEIADMVIEKKCTVRYFQQNVHYEAHTCQPIKEDLIGRCNITGTWQKYDYDIDWACNSFQLPFDIYKSVFCLICNPPLTDSNSTVISSCIQSDERLFKSKSLDEACMVYNTSAMTVPFKNGFCYLCNRQNDLYQYADINGDLSLIFDKNNDQIKYKIGSAYFIADFLEKYLTSYINKSGIHVNEGRKLTSSLLYYDNDRQVNMSNLMSIYSQSYGPELCGIYNVNQEQLTGNQSLQCSCFANCSFNRDCCIDYELDQHLECSGGNVMSNMCRYADQGYNAYCYERDELMYDLPVSKIDSKSHFRNIFCAICADDSVNMQPLNVMTAAHIFQPWDIEITCLAKKSLPIYFQFSVTSILEDANQRNCGVKYKPNQRNQVFCDDTENTIKSCNVSGTWPHFDEDVVWACEKLNTTYLKSYRGYKNIFCTLCNPDLGFKPSTPPMPTEATTPSPQNIVCTSCFYKGGVDTTFRTLFLIPTDTEVTITECKSGQVLDKLNNKCRNVTCSPGYVLVNVSCTPLLLVTNQLGYILPIRIECIINLVAYDKILEDIENGLEEFIKSYLTLEKKLDEVSSNMVTNISCDTNETVGVEILANVEFFIKESVFRKDIETKLVHLREEIVNISSDDFHISLKVSLDQRARNTKTMINNAAQFTGMCYLSKTDSKDGRSHKFYTFSHVSELLLCQQVNLEEDEIIIDSTSSSFIILKSTNIKIQQGMFKLTASGGARICVDTMKSLKKPEVGINYILNIVTTIASVISMICLFLTFVTYCIFPNLRSIPGKNNMSLVFSLFFLQAVFTFGASKTDHDVFCKVFGITLHFFLLSSFACLSVCTFHMFKAFSTITTPHDAHHEKRTMLLYFLYSYCTPAAIIVINITVTLSQYNDTGYGKRETICFLKNATSVIACLIIPVAVICCCNIIFFLMTMRKISMTPKMERSSTNKATRHNSVIYIKLFSLTGITWVLQIIDSFLAMTHLSIIISLFNSLQGVYIFLSYTCNSRVANMYRNLFIRYTEDHDSNATKCTNISTFATEKHLKYLPNSGSASENTVL</sequence>
<dbReference type="Proteomes" id="UP000596742">
    <property type="component" value="Unassembled WGS sequence"/>
</dbReference>
<feature type="transmembrane region" description="Helical" evidence="5">
    <location>
        <begin position="856"/>
        <end position="873"/>
    </location>
</feature>
<keyword evidence="8" id="KW-1185">Reference proteome</keyword>
<dbReference type="AlphaFoldDB" id="A0A8B6CRR1"/>
<comment type="caution">
    <text evidence="7">The sequence shown here is derived from an EMBL/GenBank/DDBJ whole genome shotgun (WGS) entry which is preliminary data.</text>
</comment>
<evidence type="ECO:0000256" key="5">
    <source>
        <dbReference type="SAM" id="Phobius"/>
    </source>
</evidence>
<feature type="transmembrane region" description="Helical" evidence="5">
    <location>
        <begin position="1043"/>
        <end position="1066"/>
    </location>
</feature>
<feature type="transmembrane region" description="Helical" evidence="5">
    <location>
        <begin position="885"/>
        <end position="908"/>
    </location>
</feature>
<keyword evidence="3 5" id="KW-1133">Transmembrane helix</keyword>
<dbReference type="InterPro" id="IPR017981">
    <property type="entry name" value="GPCR_2-like_7TM"/>
</dbReference>
<dbReference type="InterPro" id="IPR000832">
    <property type="entry name" value="GPCR_2_secretin-like"/>
</dbReference>
<evidence type="ECO:0000313" key="8">
    <source>
        <dbReference type="Proteomes" id="UP000596742"/>
    </source>
</evidence>
<evidence type="ECO:0000256" key="1">
    <source>
        <dbReference type="ARBA" id="ARBA00004141"/>
    </source>
</evidence>
<protein>
    <recommendedName>
        <fullName evidence="6">G-protein coupled receptors family 2 profile 2 domain-containing protein</fullName>
    </recommendedName>
</protein>
<evidence type="ECO:0000256" key="4">
    <source>
        <dbReference type="ARBA" id="ARBA00023136"/>
    </source>
</evidence>
<name>A0A8B6CRR1_MYTGA</name>
<dbReference type="PANTHER" id="PTHR45902:SF1">
    <property type="entry name" value="LATROPHILIN RECEPTOR-LIKE PROTEIN A"/>
    <property type="match status" value="1"/>
</dbReference>